<feature type="region of interest" description="Disordered" evidence="8">
    <location>
        <begin position="359"/>
        <end position="385"/>
    </location>
</feature>
<evidence type="ECO:0000256" key="4">
    <source>
        <dbReference type="ARBA" id="ARBA00023040"/>
    </source>
</evidence>
<keyword evidence="11" id="KW-1185">Reference proteome</keyword>
<dbReference type="Gene3D" id="1.20.1070.10">
    <property type="entry name" value="Rhodopsin 7-helix transmembrane proteins"/>
    <property type="match status" value="1"/>
</dbReference>
<evidence type="ECO:0000313" key="12">
    <source>
        <dbReference type="WBParaSite" id="TREG1_90260.1"/>
    </source>
</evidence>
<feature type="transmembrane region" description="Helical" evidence="9">
    <location>
        <begin position="147"/>
        <end position="169"/>
    </location>
</feature>
<dbReference type="InterPro" id="IPR000276">
    <property type="entry name" value="GPCR_Rhodpsn"/>
</dbReference>
<feature type="transmembrane region" description="Helical" evidence="9">
    <location>
        <begin position="247"/>
        <end position="270"/>
    </location>
</feature>
<dbReference type="AlphaFoldDB" id="A0AA85KDX7"/>
<keyword evidence="2 9" id="KW-0812">Transmembrane</keyword>
<evidence type="ECO:0000256" key="7">
    <source>
        <dbReference type="ARBA" id="ARBA00023224"/>
    </source>
</evidence>
<evidence type="ECO:0000256" key="8">
    <source>
        <dbReference type="SAM" id="MobiDB-lite"/>
    </source>
</evidence>
<feature type="transmembrane region" description="Helical" evidence="9">
    <location>
        <begin position="58"/>
        <end position="76"/>
    </location>
</feature>
<dbReference type="Proteomes" id="UP000050795">
    <property type="component" value="Unassembled WGS sequence"/>
</dbReference>
<dbReference type="PANTHER" id="PTHR24243:SF230">
    <property type="entry name" value="G-PROTEIN COUPLED RECEPTORS FAMILY 1 PROFILE DOMAIN-CONTAINING PROTEIN"/>
    <property type="match status" value="1"/>
</dbReference>
<dbReference type="SUPFAM" id="SSF81321">
    <property type="entry name" value="Family A G protein-coupled receptor-like"/>
    <property type="match status" value="1"/>
</dbReference>
<protein>
    <recommendedName>
        <fullName evidence="10">G-protein coupled receptors family 1 profile domain-containing protein</fullName>
    </recommendedName>
</protein>
<evidence type="ECO:0000256" key="6">
    <source>
        <dbReference type="ARBA" id="ARBA00023170"/>
    </source>
</evidence>
<dbReference type="PANTHER" id="PTHR24243">
    <property type="entry name" value="G-PROTEIN COUPLED RECEPTOR"/>
    <property type="match status" value="1"/>
</dbReference>
<feature type="transmembrane region" description="Helical" evidence="9">
    <location>
        <begin position="115"/>
        <end position="135"/>
    </location>
</feature>
<dbReference type="InterPro" id="IPR017452">
    <property type="entry name" value="GPCR_Rhodpsn_7TM"/>
</dbReference>
<dbReference type="PROSITE" id="PS50262">
    <property type="entry name" value="G_PROTEIN_RECEP_F1_2"/>
    <property type="match status" value="1"/>
</dbReference>
<feature type="transmembrane region" description="Helical" evidence="9">
    <location>
        <begin position="24"/>
        <end position="46"/>
    </location>
</feature>
<keyword evidence="3 9" id="KW-1133">Transmembrane helix</keyword>
<accession>A0AA85KDX7</accession>
<evidence type="ECO:0000256" key="3">
    <source>
        <dbReference type="ARBA" id="ARBA00022989"/>
    </source>
</evidence>
<feature type="transmembrane region" description="Helical" evidence="9">
    <location>
        <begin position="309"/>
        <end position="333"/>
    </location>
</feature>
<reference evidence="11" key="1">
    <citation type="submission" date="2022-06" db="EMBL/GenBank/DDBJ databases">
        <authorList>
            <person name="Berger JAMES D."/>
            <person name="Berger JAMES D."/>
        </authorList>
    </citation>
    <scope>NUCLEOTIDE SEQUENCE [LARGE SCALE GENOMIC DNA]</scope>
</reference>
<feature type="transmembrane region" description="Helical" evidence="9">
    <location>
        <begin position="197"/>
        <end position="221"/>
    </location>
</feature>
<evidence type="ECO:0000256" key="2">
    <source>
        <dbReference type="ARBA" id="ARBA00022692"/>
    </source>
</evidence>
<reference evidence="12" key="2">
    <citation type="submission" date="2023-11" db="UniProtKB">
        <authorList>
            <consortium name="WormBaseParasite"/>
        </authorList>
    </citation>
    <scope>IDENTIFICATION</scope>
</reference>
<evidence type="ECO:0000259" key="10">
    <source>
        <dbReference type="PROSITE" id="PS50262"/>
    </source>
</evidence>
<dbReference type="WBParaSite" id="TREG1_90260.1">
    <property type="protein sequence ID" value="TREG1_90260.1"/>
    <property type="gene ID" value="TREG1_90260"/>
</dbReference>
<dbReference type="Pfam" id="PF00001">
    <property type="entry name" value="7tm_1"/>
    <property type="match status" value="1"/>
</dbReference>
<keyword evidence="5 9" id="KW-0472">Membrane</keyword>
<evidence type="ECO:0000256" key="5">
    <source>
        <dbReference type="ARBA" id="ARBA00023136"/>
    </source>
</evidence>
<evidence type="ECO:0000313" key="11">
    <source>
        <dbReference type="Proteomes" id="UP000050795"/>
    </source>
</evidence>
<sequence>MSSTKGCLTDLTKEEILVYGFRAYISPILVIIGIPTNFLVAVVFTILERRSKCRFNLYAIWMAIAHNMQLIVNTLIDDFLGRGLKYATLCKLSIQVDIQSSFICKVQTYLTDASALIAASILMLFSVDRVCSIYNPKYFEQSSHIKLSHVIIFLVTLISLMLNIPHLIFADLKITPINSYRECQYINPLAGGVKYVLYLYIVGVAILPAIFIFITNILILYKLSTIVYRSKLIGAKDEESKNEMGKVVAHLAISILFTCVSIPLVVTIILRQEVHFYKYDVLYPAYAKKVVQYSKLFSSVDSFNHAFDFFLYLAFMPTFRDTVWEIVTCRVIGWRRRQRVKYRKRLEYFENQHRHHHQCNHDDHRQLKQQQQRQQQQQQQTKLQSQLQPHQHYQLEWKPATLVNDDDKISLYSNNYSIFPEIIYANINGINYSTEPIPYIDQYVNYSPEHCVLTRL</sequence>
<organism evidence="11 12">
    <name type="scientific">Trichobilharzia regenti</name>
    <name type="common">Nasal bird schistosome</name>
    <dbReference type="NCBI Taxonomy" id="157069"/>
    <lineage>
        <taxon>Eukaryota</taxon>
        <taxon>Metazoa</taxon>
        <taxon>Spiralia</taxon>
        <taxon>Lophotrochozoa</taxon>
        <taxon>Platyhelminthes</taxon>
        <taxon>Trematoda</taxon>
        <taxon>Digenea</taxon>
        <taxon>Strigeidida</taxon>
        <taxon>Schistosomatoidea</taxon>
        <taxon>Schistosomatidae</taxon>
        <taxon>Trichobilharzia</taxon>
    </lineage>
</organism>
<proteinExistence type="predicted"/>
<dbReference type="GO" id="GO:0005886">
    <property type="term" value="C:plasma membrane"/>
    <property type="evidence" value="ECO:0007669"/>
    <property type="project" value="TreeGrafter"/>
</dbReference>
<evidence type="ECO:0000256" key="1">
    <source>
        <dbReference type="ARBA" id="ARBA00004141"/>
    </source>
</evidence>
<dbReference type="GO" id="GO:0004930">
    <property type="term" value="F:G protein-coupled receptor activity"/>
    <property type="evidence" value="ECO:0007669"/>
    <property type="project" value="UniProtKB-KW"/>
</dbReference>
<keyword evidence="7" id="KW-0807">Transducer</keyword>
<evidence type="ECO:0000256" key="9">
    <source>
        <dbReference type="SAM" id="Phobius"/>
    </source>
</evidence>
<feature type="compositionally biased region" description="Low complexity" evidence="8">
    <location>
        <begin position="368"/>
        <end position="385"/>
    </location>
</feature>
<feature type="domain" description="G-protein coupled receptors family 1 profile" evidence="10">
    <location>
        <begin position="36"/>
        <end position="312"/>
    </location>
</feature>
<keyword evidence="4" id="KW-0297">G-protein coupled receptor</keyword>
<keyword evidence="6" id="KW-0675">Receptor</keyword>
<name>A0AA85KDX7_TRIRE</name>
<comment type="subcellular location">
    <subcellularLocation>
        <location evidence="1">Membrane</location>
        <topology evidence="1">Multi-pass membrane protein</topology>
    </subcellularLocation>
</comment>